<dbReference type="EMBL" id="FMJD01000013">
    <property type="protein sequence ID" value="SCM79879.1"/>
    <property type="molecule type" value="Genomic_DNA"/>
</dbReference>
<name>A0A212LR27_9HYPH</name>
<proteinExistence type="predicted"/>
<reference evidence="1" key="1">
    <citation type="submission" date="2016-08" db="EMBL/GenBank/DDBJ databases">
        <authorList>
            <person name="Seilhamer J.J."/>
        </authorList>
    </citation>
    <scope>NUCLEOTIDE SEQUENCE</scope>
    <source>
        <strain evidence="1">86</strain>
    </source>
</reference>
<sequence>MADFRKVLGPFGREVVKVGDVRITWGFIGILADYETAHWTLTYQAEHRNFYVRRSEQVSLRVRDESGLIHYRAAGLPIHLDMFIKSDNRIVASGTITNVLRSRLSPEDIALCARLSMKGTS</sequence>
<accession>A0A212LR27</accession>
<organism evidence="1">
    <name type="scientific">uncultured Pleomorphomonas sp</name>
    <dbReference type="NCBI Taxonomy" id="442121"/>
    <lineage>
        <taxon>Bacteria</taxon>
        <taxon>Pseudomonadati</taxon>
        <taxon>Pseudomonadota</taxon>
        <taxon>Alphaproteobacteria</taxon>
        <taxon>Hyphomicrobiales</taxon>
        <taxon>Pleomorphomonadaceae</taxon>
        <taxon>Pleomorphomonas</taxon>
        <taxon>environmental samples</taxon>
    </lineage>
</organism>
<dbReference type="RefSeq" id="WP_288198799.1">
    <property type="nucleotide sequence ID" value="NZ_LT608334.1"/>
</dbReference>
<evidence type="ECO:0000313" key="1">
    <source>
        <dbReference type="EMBL" id="SCM79879.1"/>
    </source>
</evidence>
<gene>
    <name evidence="1" type="ORF">KL86PLE_90687</name>
</gene>
<protein>
    <submittedName>
        <fullName evidence="1">Uncharacterized protein</fullName>
    </submittedName>
</protein>
<dbReference type="AlphaFoldDB" id="A0A212LR27"/>